<reference evidence="2" key="1">
    <citation type="journal article" date="2013" name="Nat. Genet.">
        <title>The duck genome and transcriptome provide insight into an avian influenza virus reservoir species.</title>
        <authorList>
            <person name="Huang Y."/>
            <person name="Li Y."/>
            <person name="Burt D.W."/>
            <person name="Chen H."/>
            <person name="Zhang Y."/>
            <person name="Qian W."/>
            <person name="Kim H."/>
            <person name="Gan S."/>
            <person name="Zhao Y."/>
            <person name="Li J."/>
            <person name="Yi K."/>
            <person name="Feng H."/>
            <person name="Zhu P."/>
            <person name="Li B."/>
            <person name="Liu Q."/>
            <person name="Fairley S."/>
            <person name="Magor K.E."/>
            <person name="Du Z."/>
            <person name="Hu X."/>
            <person name="Goodman L."/>
            <person name="Tafer H."/>
            <person name="Vignal A."/>
            <person name="Lee T."/>
            <person name="Kim K.W."/>
            <person name="Sheng Z."/>
            <person name="An Y."/>
            <person name="Searle S."/>
            <person name="Herrero J."/>
            <person name="Groenen M.A."/>
            <person name="Crooijmans R.P."/>
            <person name="Faraut T."/>
            <person name="Cai Q."/>
            <person name="Webster R.G."/>
            <person name="Aldridge J.R."/>
            <person name="Warren W.C."/>
            <person name="Bartschat S."/>
            <person name="Kehr S."/>
            <person name="Marz M."/>
            <person name="Stadler P.F."/>
            <person name="Smith J."/>
            <person name="Kraus R.H."/>
            <person name="Zhao Y."/>
            <person name="Ren L."/>
            <person name="Fei J."/>
            <person name="Morisson M."/>
            <person name="Kaiser P."/>
            <person name="Griffin D.K."/>
            <person name="Rao M."/>
            <person name="Pitel F."/>
            <person name="Wang J."/>
            <person name="Li N."/>
        </authorList>
    </citation>
    <scope>NUCLEOTIDE SEQUENCE [LARGE SCALE GENOMIC DNA]</scope>
</reference>
<evidence type="ECO:0000313" key="2">
    <source>
        <dbReference type="Proteomes" id="UP000296049"/>
    </source>
</evidence>
<dbReference type="EMBL" id="KB742887">
    <property type="protein sequence ID" value="EOB03133.1"/>
    <property type="molecule type" value="Genomic_DNA"/>
</dbReference>
<dbReference type="Proteomes" id="UP000296049">
    <property type="component" value="Unassembled WGS sequence"/>
</dbReference>
<proteinExistence type="predicted"/>
<gene>
    <name evidence="1" type="ORF">Anapl_05565</name>
</gene>
<keyword evidence="2" id="KW-1185">Reference proteome</keyword>
<name>R0LRS1_ANAPL</name>
<sequence length="136" mass="15067">MLIAVVATPDLVWYILRVDYVAHMWLCAPVLVWNKGGQEGCWMRQSHEAAGSILSSPGSALHWDGFFQAHKASVSQLLLLLPEPRLLVALVPLQGGFVPIKDPLSMLKVCKHMHCAFNMRIHSLVPGVVFVLMLIS</sequence>
<dbReference type="AlphaFoldDB" id="R0LRS1"/>
<protein>
    <submittedName>
        <fullName evidence="1">Uncharacterized protein</fullName>
    </submittedName>
</protein>
<organism evidence="1 2">
    <name type="scientific">Anas platyrhynchos</name>
    <name type="common">Mallard</name>
    <name type="synonym">Anas boschas</name>
    <dbReference type="NCBI Taxonomy" id="8839"/>
    <lineage>
        <taxon>Eukaryota</taxon>
        <taxon>Metazoa</taxon>
        <taxon>Chordata</taxon>
        <taxon>Craniata</taxon>
        <taxon>Vertebrata</taxon>
        <taxon>Euteleostomi</taxon>
        <taxon>Archelosauria</taxon>
        <taxon>Archosauria</taxon>
        <taxon>Dinosauria</taxon>
        <taxon>Saurischia</taxon>
        <taxon>Theropoda</taxon>
        <taxon>Coelurosauria</taxon>
        <taxon>Aves</taxon>
        <taxon>Neognathae</taxon>
        <taxon>Galloanserae</taxon>
        <taxon>Anseriformes</taxon>
        <taxon>Anatidae</taxon>
        <taxon>Anatinae</taxon>
        <taxon>Anas</taxon>
    </lineage>
</organism>
<accession>R0LRS1</accession>
<evidence type="ECO:0000313" key="1">
    <source>
        <dbReference type="EMBL" id="EOB03133.1"/>
    </source>
</evidence>